<dbReference type="Proteomes" id="UP000053864">
    <property type="component" value="Unassembled WGS sequence"/>
</dbReference>
<sequence>MFWNEVYVATRIAISSDLCNEVLEETQHLDFKPIFRKVNSEKLDRFRLQASIPVSGAAIGEIHEVIASTVGEANPNWAIKESSWKALKSLPGGKDQSVYHDYSTFETARALLKHKLVLGSVIVDAVLFFRGDLAHAGEKYDGLNIRLHCYVQIAGVDQEQNATEAVVFQTFRCDKCLKPAYTRKKLAAHRRTCSERGLLKCPYQGSTLAYDVRNSFNSTLDVSTRKERCTGEEEEEEEEEEEKEEEEEEGGDESGSSGEDTVVFDTERSNEEESEYSGEE</sequence>
<dbReference type="EMBL" id="KI670456">
    <property type="protein sequence ID" value="ETL50186.1"/>
    <property type="molecule type" value="Genomic_DNA"/>
</dbReference>
<dbReference type="VEuPathDB" id="FungiDB:PPTG_00467"/>
<feature type="compositionally biased region" description="Acidic residues" evidence="1">
    <location>
        <begin position="232"/>
        <end position="252"/>
    </location>
</feature>
<proteinExistence type="predicted"/>
<organism evidence="2 3">
    <name type="scientific">Phytophthora nicotianae</name>
    <name type="common">Potato buckeye rot agent</name>
    <name type="synonym">Phytophthora parasitica</name>
    <dbReference type="NCBI Taxonomy" id="4792"/>
    <lineage>
        <taxon>Eukaryota</taxon>
        <taxon>Sar</taxon>
        <taxon>Stramenopiles</taxon>
        <taxon>Oomycota</taxon>
        <taxon>Peronosporomycetes</taxon>
        <taxon>Peronosporales</taxon>
        <taxon>Peronosporaceae</taxon>
        <taxon>Phytophthora</taxon>
    </lineage>
</organism>
<dbReference type="AlphaFoldDB" id="W2JUZ8"/>
<evidence type="ECO:0000313" key="2">
    <source>
        <dbReference type="EMBL" id="ETL50186.1"/>
    </source>
</evidence>
<gene>
    <name evidence="2" type="ORF">L916_00536</name>
</gene>
<reference evidence="2 3" key="1">
    <citation type="submission" date="2013-11" db="EMBL/GenBank/DDBJ databases">
        <title>The Genome Sequence of Phytophthora parasitica CJ05E6.</title>
        <authorList>
            <consortium name="The Broad Institute Genomics Platform"/>
            <person name="Russ C."/>
            <person name="Tyler B."/>
            <person name="Panabieres F."/>
            <person name="Shan W."/>
            <person name="Tripathy S."/>
            <person name="Grunwald N."/>
            <person name="Machado M."/>
            <person name="Johnson C.S."/>
            <person name="Arredondo F."/>
            <person name="Hong C."/>
            <person name="Coffey M."/>
            <person name="Young S.K."/>
            <person name="Zeng Q."/>
            <person name="Gargeya S."/>
            <person name="Fitzgerald M."/>
            <person name="Abouelleil A."/>
            <person name="Alvarado L."/>
            <person name="Chapman S.B."/>
            <person name="Gainer-Dewar J."/>
            <person name="Goldberg J."/>
            <person name="Griggs A."/>
            <person name="Gujja S."/>
            <person name="Hansen M."/>
            <person name="Howarth C."/>
            <person name="Imamovic A."/>
            <person name="Ireland A."/>
            <person name="Larimer J."/>
            <person name="McCowan C."/>
            <person name="Murphy C."/>
            <person name="Pearson M."/>
            <person name="Poon T.W."/>
            <person name="Priest M."/>
            <person name="Roberts A."/>
            <person name="Saif S."/>
            <person name="Shea T."/>
            <person name="Sykes S."/>
            <person name="Wortman J."/>
            <person name="Nusbaum C."/>
            <person name="Birren B."/>
        </authorList>
    </citation>
    <scope>NUCLEOTIDE SEQUENCE [LARGE SCALE GENOMIC DNA]</scope>
    <source>
        <strain evidence="2 3">CJ05E6</strain>
    </source>
</reference>
<accession>W2JUZ8</accession>
<evidence type="ECO:0000313" key="3">
    <source>
        <dbReference type="Proteomes" id="UP000053864"/>
    </source>
</evidence>
<name>W2JUZ8_PHYNI</name>
<feature type="region of interest" description="Disordered" evidence="1">
    <location>
        <begin position="223"/>
        <end position="280"/>
    </location>
</feature>
<evidence type="ECO:0000256" key="1">
    <source>
        <dbReference type="SAM" id="MobiDB-lite"/>
    </source>
</evidence>
<protein>
    <submittedName>
        <fullName evidence="2">Uncharacterized protein</fullName>
    </submittedName>
</protein>